<keyword evidence="3" id="KW-1185">Reference proteome</keyword>
<evidence type="ECO:0000313" key="3">
    <source>
        <dbReference type="Proteomes" id="UP001153321"/>
    </source>
</evidence>
<reference evidence="2" key="1">
    <citation type="submission" date="2022-02" db="EMBL/GenBank/DDBJ databases">
        <authorList>
            <person name="King R."/>
        </authorList>
    </citation>
    <scope>NUCLEOTIDE SEQUENCE</scope>
</reference>
<feature type="region of interest" description="Disordered" evidence="1">
    <location>
        <begin position="1"/>
        <end position="30"/>
    </location>
</feature>
<dbReference type="AlphaFoldDB" id="A0A9P0I7Z1"/>
<organism evidence="2 3">
    <name type="scientific">Spodoptera littoralis</name>
    <name type="common">Egyptian cotton leafworm</name>
    <dbReference type="NCBI Taxonomy" id="7109"/>
    <lineage>
        <taxon>Eukaryota</taxon>
        <taxon>Metazoa</taxon>
        <taxon>Ecdysozoa</taxon>
        <taxon>Arthropoda</taxon>
        <taxon>Hexapoda</taxon>
        <taxon>Insecta</taxon>
        <taxon>Pterygota</taxon>
        <taxon>Neoptera</taxon>
        <taxon>Endopterygota</taxon>
        <taxon>Lepidoptera</taxon>
        <taxon>Glossata</taxon>
        <taxon>Ditrysia</taxon>
        <taxon>Noctuoidea</taxon>
        <taxon>Noctuidae</taxon>
        <taxon>Amphipyrinae</taxon>
        <taxon>Spodoptera</taxon>
    </lineage>
</organism>
<evidence type="ECO:0000256" key="1">
    <source>
        <dbReference type="SAM" id="MobiDB-lite"/>
    </source>
</evidence>
<protein>
    <submittedName>
        <fullName evidence="2">Uncharacterized protein</fullName>
    </submittedName>
</protein>
<evidence type="ECO:0000313" key="2">
    <source>
        <dbReference type="EMBL" id="CAH1641061.1"/>
    </source>
</evidence>
<dbReference type="EMBL" id="LR824553">
    <property type="protein sequence ID" value="CAH1641061.1"/>
    <property type="molecule type" value="Genomic_DNA"/>
</dbReference>
<dbReference type="Proteomes" id="UP001153321">
    <property type="component" value="Chromosome 22"/>
</dbReference>
<sequence>MSAVNLLSSLREKPTDENPDDGSNPDGQGLFSTYVKKYRVIIFFMMKAFALQWDDHS</sequence>
<gene>
    <name evidence="2" type="ORF">SPLIT_LOCUS6417</name>
</gene>
<proteinExistence type="predicted"/>
<name>A0A9P0I7Z1_SPOLI</name>
<accession>A0A9P0I7Z1</accession>